<dbReference type="Gene3D" id="2.40.50.140">
    <property type="entry name" value="Nucleic acid-binding proteins"/>
    <property type="match status" value="3"/>
</dbReference>
<feature type="region of interest" description="Disordered" evidence="9">
    <location>
        <begin position="715"/>
        <end position="774"/>
    </location>
</feature>
<dbReference type="SMART" id="SM00955">
    <property type="entry name" value="RNB"/>
    <property type="match status" value="1"/>
</dbReference>
<dbReference type="InterPro" id="IPR001900">
    <property type="entry name" value="RNase_II/R"/>
</dbReference>
<organism evidence="11 12">
    <name type="scientific">Paenibacillus rhizoplanae</name>
    <dbReference type="NCBI Taxonomy" id="1917181"/>
    <lineage>
        <taxon>Bacteria</taxon>
        <taxon>Bacillati</taxon>
        <taxon>Bacillota</taxon>
        <taxon>Bacilli</taxon>
        <taxon>Bacillales</taxon>
        <taxon>Paenibacillaceae</taxon>
        <taxon>Paenibacillus</taxon>
    </lineage>
</organism>
<evidence type="ECO:0000256" key="9">
    <source>
        <dbReference type="SAM" id="MobiDB-lite"/>
    </source>
</evidence>
<dbReference type="InterPro" id="IPR022966">
    <property type="entry name" value="RNase_II/R_CS"/>
</dbReference>
<comment type="catalytic activity">
    <reaction evidence="1">
        <text>Exonucleolytic cleavage in the 3'- to 5'-direction to yield nucleoside 5'-phosphates.</text>
        <dbReference type="EC" id="3.1.13.1"/>
    </reaction>
</comment>
<evidence type="ECO:0000313" key="12">
    <source>
        <dbReference type="Proteomes" id="UP001597448"/>
    </source>
</evidence>
<keyword evidence="6 11" id="KW-0378">Hydrolase</keyword>
<dbReference type="NCBIfam" id="TIGR02063">
    <property type="entry name" value="RNase_R"/>
    <property type="match status" value="1"/>
</dbReference>
<keyword evidence="7" id="KW-0269">Exonuclease</keyword>
<sequence length="852" mass="93459">MLTQEILLDFMRETAYKPLTYEELVSHFAIQDSTDFKAFEALLVELEKDGRIILTRSSRYGVPERMDLLRGRLQVHAKGFAFLIPDNREHPDVYIHANDLKGAMNGDIVLIRVTSKSPSGGRMEGEVERILIRGVSQTVGVFQSLESYGFVLPDDKRINRDIFIPKESFKGAVDGEKVVVRIVSYPEGRAAAEGEIIEILGHKDDPGVDILSVIRKHQLPEAFPAEVMTEAEQAPDSITDEEIIEQGRRDLRGLNIVTIDGADAKDLDDAVNVERLENGHYKLGVHIADVGYYVREGSELDKEAYDRGCSVYLVDRVIPMLPHRLSNGICSLNPQVDRLTMSCEMEFDEQMKVVNHDVFTSVIRTKERMTYSDVRKIVEDEDPELLERYAPLIGDFRLMKEIAMKLRDARMRRGAVDFDFEESKIIVDEAGKAIDIVKRERSVAEQIIEEFMLAANETVAEHFHWLKVPFLYRIHEDPDPEKLQNFMAFAANFGHHVKGRGNSVHPRALQDLLEQIQGTKEQTVISTMMLRSMKQAKYDAESTGHFGLAAEFYSHFTSPIRRYPDLVIHRVMREVLENGGALNEKRHEYLASRMPDIAQQSSERERVAVEAERDTEQLKKAEFMQDKVGEEFDAMISSVTSFGMFIELDNTVEGLIRLSALTDDYYHFDEAHMALIGERTSKVFRIGDEVKIRVAKVNMDDHTIDFELLDMKPRAAGDHRSYGGRGGKGGRPGAGGLSKPFAGKAGGGKGRGGKGKPGSAAAGGKNGAAKKKGGAGTGGSFGAAGKNGAPAAAGGGGSLGAAGAGTGNGPRADGAAAWDIAGAAGSGRKRGRGPEAAARRGLAAAGAAGGAK</sequence>
<reference evidence="12" key="1">
    <citation type="journal article" date="2019" name="Int. J. Syst. Evol. Microbiol.">
        <title>The Global Catalogue of Microorganisms (GCM) 10K type strain sequencing project: providing services to taxonomists for standard genome sequencing and annotation.</title>
        <authorList>
            <consortium name="The Broad Institute Genomics Platform"/>
            <consortium name="The Broad Institute Genome Sequencing Center for Infectious Disease"/>
            <person name="Wu L."/>
            <person name="Ma J."/>
        </authorList>
    </citation>
    <scope>NUCLEOTIDE SEQUENCE [LARGE SCALE GENOMIC DNA]</scope>
    <source>
        <strain evidence="12">CCM 8725</strain>
    </source>
</reference>
<proteinExistence type="inferred from homology"/>
<dbReference type="SMART" id="SM00357">
    <property type="entry name" value="CSP"/>
    <property type="match status" value="2"/>
</dbReference>
<keyword evidence="5" id="KW-0540">Nuclease</keyword>
<feature type="compositionally biased region" description="Gly residues" evidence="9">
    <location>
        <begin position="723"/>
        <end position="736"/>
    </location>
</feature>
<feature type="non-terminal residue" evidence="11">
    <location>
        <position position="852"/>
    </location>
</feature>
<dbReference type="InterPro" id="IPR011129">
    <property type="entry name" value="CSD"/>
</dbReference>
<dbReference type="PROSITE" id="PS01175">
    <property type="entry name" value="RIBONUCLEASE_II"/>
    <property type="match status" value="1"/>
</dbReference>
<feature type="compositionally biased region" description="Low complexity" evidence="9">
    <location>
        <begin position="812"/>
        <end position="823"/>
    </location>
</feature>
<feature type="region of interest" description="Disordered" evidence="9">
    <location>
        <begin position="792"/>
        <end position="852"/>
    </location>
</feature>
<dbReference type="PANTHER" id="PTHR23355">
    <property type="entry name" value="RIBONUCLEASE"/>
    <property type="match status" value="1"/>
</dbReference>
<dbReference type="InterPro" id="IPR011805">
    <property type="entry name" value="RNase_R"/>
</dbReference>
<dbReference type="Pfam" id="PF00575">
    <property type="entry name" value="S1"/>
    <property type="match status" value="1"/>
</dbReference>
<dbReference type="HAMAP" id="MF_01895">
    <property type="entry name" value="RNase_R"/>
    <property type="match status" value="1"/>
</dbReference>
<evidence type="ECO:0000256" key="2">
    <source>
        <dbReference type="ARBA" id="ARBA00004496"/>
    </source>
</evidence>
<dbReference type="PANTHER" id="PTHR23355:SF9">
    <property type="entry name" value="DIS3-LIKE EXONUCLEASE 2"/>
    <property type="match status" value="1"/>
</dbReference>
<dbReference type="EC" id="3.1.13.1" evidence="3"/>
<dbReference type="Proteomes" id="UP001597448">
    <property type="component" value="Unassembled WGS sequence"/>
</dbReference>
<evidence type="ECO:0000256" key="8">
    <source>
        <dbReference type="ARBA" id="ARBA00022884"/>
    </source>
</evidence>
<keyword evidence="8" id="KW-0694">RNA-binding</keyword>
<dbReference type="InterPro" id="IPR003029">
    <property type="entry name" value="S1_domain"/>
</dbReference>
<feature type="compositionally biased region" description="Gly residues" evidence="9">
    <location>
        <begin position="793"/>
        <end position="808"/>
    </location>
</feature>
<evidence type="ECO:0000256" key="3">
    <source>
        <dbReference type="ARBA" id="ARBA00012163"/>
    </source>
</evidence>
<dbReference type="InterPro" id="IPR004476">
    <property type="entry name" value="RNase_II/RNase_R"/>
</dbReference>
<evidence type="ECO:0000256" key="4">
    <source>
        <dbReference type="ARBA" id="ARBA00022490"/>
    </source>
</evidence>
<dbReference type="SMART" id="SM00316">
    <property type="entry name" value="S1"/>
    <property type="match status" value="1"/>
</dbReference>
<evidence type="ECO:0000313" key="11">
    <source>
        <dbReference type="EMBL" id="MFD2412604.1"/>
    </source>
</evidence>
<dbReference type="GO" id="GO:0008859">
    <property type="term" value="F:exoribonuclease II activity"/>
    <property type="evidence" value="ECO:0007669"/>
    <property type="project" value="UniProtKB-EC"/>
</dbReference>
<dbReference type="InterPro" id="IPR040476">
    <property type="entry name" value="CSD2"/>
</dbReference>
<feature type="domain" description="S1 motif" evidence="10">
    <location>
        <begin position="629"/>
        <end position="709"/>
    </location>
</feature>
<evidence type="ECO:0000256" key="7">
    <source>
        <dbReference type="ARBA" id="ARBA00022839"/>
    </source>
</evidence>
<dbReference type="InterPro" id="IPR050180">
    <property type="entry name" value="RNR_Ribonuclease"/>
</dbReference>
<evidence type="ECO:0000256" key="5">
    <source>
        <dbReference type="ARBA" id="ARBA00022722"/>
    </source>
</evidence>
<dbReference type="PROSITE" id="PS50126">
    <property type="entry name" value="S1"/>
    <property type="match status" value="1"/>
</dbReference>
<keyword evidence="12" id="KW-1185">Reference proteome</keyword>
<evidence type="ECO:0000256" key="1">
    <source>
        <dbReference type="ARBA" id="ARBA00001849"/>
    </source>
</evidence>
<name>A0ABW5FD59_9BACL</name>
<feature type="compositionally biased region" description="Low complexity" evidence="9">
    <location>
        <begin position="834"/>
        <end position="846"/>
    </location>
</feature>
<dbReference type="CDD" id="cd04471">
    <property type="entry name" value="S1_RNase_R"/>
    <property type="match status" value="1"/>
</dbReference>
<dbReference type="EMBL" id="JBHUKY010000041">
    <property type="protein sequence ID" value="MFD2412604.1"/>
    <property type="molecule type" value="Genomic_DNA"/>
</dbReference>
<evidence type="ECO:0000259" key="10">
    <source>
        <dbReference type="PROSITE" id="PS50126"/>
    </source>
</evidence>
<dbReference type="Pfam" id="PF08206">
    <property type="entry name" value="OB_RNB"/>
    <property type="match status" value="1"/>
</dbReference>
<dbReference type="InterPro" id="IPR012340">
    <property type="entry name" value="NA-bd_OB-fold"/>
</dbReference>
<evidence type="ECO:0000256" key="6">
    <source>
        <dbReference type="ARBA" id="ARBA00022801"/>
    </source>
</evidence>
<gene>
    <name evidence="11" type="primary">rnr</name>
    <name evidence="11" type="ORF">ACFSX3_22175</name>
</gene>
<comment type="caution">
    <text evidence="11">The sequence shown here is derived from an EMBL/GenBank/DDBJ whole genome shotgun (WGS) entry which is preliminary data.</text>
</comment>
<dbReference type="InterPro" id="IPR013223">
    <property type="entry name" value="RNase_B_OB_dom"/>
</dbReference>
<dbReference type="RefSeq" id="WP_379313277.1">
    <property type="nucleotide sequence ID" value="NZ_JBHUKY010000041.1"/>
</dbReference>
<protein>
    <recommendedName>
        <fullName evidence="3">exoribonuclease II</fullName>
        <ecNumber evidence="3">3.1.13.1</ecNumber>
    </recommendedName>
</protein>
<dbReference type="Pfam" id="PF00773">
    <property type="entry name" value="RNB"/>
    <property type="match status" value="1"/>
</dbReference>
<keyword evidence="4" id="KW-0963">Cytoplasm</keyword>
<accession>A0ABW5FD59</accession>
<comment type="subcellular location">
    <subcellularLocation>
        <location evidence="2">Cytoplasm</location>
    </subcellularLocation>
</comment>
<dbReference type="Pfam" id="PF17876">
    <property type="entry name" value="CSD2"/>
    <property type="match status" value="1"/>
</dbReference>
<dbReference type="SUPFAM" id="SSF50249">
    <property type="entry name" value="Nucleic acid-binding proteins"/>
    <property type="match status" value="4"/>
</dbReference>
<dbReference type="NCBIfam" id="TIGR00358">
    <property type="entry name" value="3_prime_RNase"/>
    <property type="match status" value="1"/>
</dbReference>